<evidence type="ECO:0000313" key="3">
    <source>
        <dbReference type="Proteomes" id="UP001237448"/>
    </source>
</evidence>
<sequence length="68" mass="6978">MMAAITEPTGSVTTDNAGPGLAGRISHHVPPGDEGDHGPGLRELTSGIFILLSFWSGMAPIIVPKGKI</sequence>
<comment type="caution">
    <text evidence="2">The sequence shown here is derived from an EMBL/GenBank/DDBJ whole genome shotgun (WGS) entry which is preliminary data.</text>
</comment>
<proteinExistence type="predicted"/>
<feature type="compositionally biased region" description="Basic and acidic residues" evidence="1">
    <location>
        <begin position="30"/>
        <end position="40"/>
    </location>
</feature>
<accession>A0ABU0FE81</accession>
<feature type="region of interest" description="Disordered" evidence="1">
    <location>
        <begin position="1"/>
        <end position="40"/>
    </location>
</feature>
<evidence type="ECO:0000313" key="2">
    <source>
        <dbReference type="EMBL" id="MDQ0392918.1"/>
    </source>
</evidence>
<gene>
    <name evidence="2" type="ORF">J3R73_002710</name>
</gene>
<organism evidence="2 3">
    <name type="scientific">Labrys monachus</name>
    <dbReference type="NCBI Taxonomy" id="217067"/>
    <lineage>
        <taxon>Bacteria</taxon>
        <taxon>Pseudomonadati</taxon>
        <taxon>Pseudomonadota</taxon>
        <taxon>Alphaproteobacteria</taxon>
        <taxon>Hyphomicrobiales</taxon>
        <taxon>Xanthobacteraceae</taxon>
        <taxon>Labrys</taxon>
    </lineage>
</organism>
<dbReference type="EMBL" id="JAUSVK010000001">
    <property type="protein sequence ID" value="MDQ0392918.1"/>
    <property type="molecule type" value="Genomic_DNA"/>
</dbReference>
<evidence type="ECO:0000256" key="1">
    <source>
        <dbReference type="SAM" id="MobiDB-lite"/>
    </source>
</evidence>
<protein>
    <submittedName>
        <fullName evidence="2">Uncharacterized protein</fullName>
    </submittedName>
</protein>
<dbReference type="Proteomes" id="UP001237448">
    <property type="component" value="Unassembled WGS sequence"/>
</dbReference>
<name>A0ABU0FE81_9HYPH</name>
<reference evidence="2 3" key="1">
    <citation type="submission" date="2023-07" db="EMBL/GenBank/DDBJ databases">
        <title>Genomic Encyclopedia of Type Strains, Phase IV (KMG-IV): sequencing the most valuable type-strain genomes for metagenomic binning, comparative biology and taxonomic classification.</title>
        <authorList>
            <person name="Goeker M."/>
        </authorList>
    </citation>
    <scope>NUCLEOTIDE SEQUENCE [LARGE SCALE GENOMIC DNA]</scope>
    <source>
        <strain evidence="2 3">DSM 5896</strain>
    </source>
</reference>
<keyword evidence="3" id="KW-1185">Reference proteome</keyword>